<reference evidence="2" key="1">
    <citation type="submission" date="2022-12" db="EMBL/GenBank/DDBJ databases">
        <title>Reference genome sequencing for broad-spectrum identification of bacterial and archaeal isolates by mass spectrometry.</title>
        <authorList>
            <person name="Sekiguchi Y."/>
            <person name="Tourlousse D.M."/>
        </authorList>
    </citation>
    <scope>NUCLEOTIDE SEQUENCE</scope>
    <source>
        <strain evidence="2">ASRB1</strain>
    </source>
</reference>
<protein>
    <submittedName>
        <fullName evidence="2">Uncharacterized protein</fullName>
    </submittedName>
</protein>
<evidence type="ECO:0000313" key="2">
    <source>
        <dbReference type="EMBL" id="GLI33788.1"/>
    </source>
</evidence>
<organism evidence="2 3">
    <name type="scientific">Desulforhabdus amnigena</name>
    <dbReference type="NCBI Taxonomy" id="40218"/>
    <lineage>
        <taxon>Bacteria</taxon>
        <taxon>Pseudomonadati</taxon>
        <taxon>Thermodesulfobacteriota</taxon>
        <taxon>Syntrophobacteria</taxon>
        <taxon>Syntrophobacterales</taxon>
        <taxon>Syntrophobacteraceae</taxon>
        <taxon>Desulforhabdus</taxon>
    </lineage>
</organism>
<dbReference type="RefSeq" id="WP_281792983.1">
    <property type="nucleotide sequence ID" value="NZ_BSDR01000001.1"/>
</dbReference>
<feature type="transmembrane region" description="Helical" evidence="1">
    <location>
        <begin position="100"/>
        <end position="124"/>
    </location>
</feature>
<keyword evidence="1" id="KW-0812">Transmembrane</keyword>
<evidence type="ECO:0000256" key="1">
    <source>
        <dbReference type="SAM" id="Phobius"/>
    </source>
</evidence>
<dbReference type="AlphaFoldDB" id="A0A9W6D398"/>
<keyword evidence="1" id="KW-0472">Membrane</keyword>
<feature type="transmembrane region" description="Helical" evidence="1">
    <location>
        <begin position="202"/>
        <end position="221"/>
    </location>
</feature>
<comment type="caution">
    <text evidence="2">The sequence shown here is derived from an EMBL/GenBank/DDBJ whole genome shotgun (WGS) entry which is preliminary data.</text>
</comment>
<gene>
    <name evidence="2" type="ORF">DAMNIGENAA_12210</name>
</gene>
<accession>A0A9W6D398</accession>
<proteinExistence type="predicted"/>
<keyword evidence="1" id="KW-1133">Transmembrane helix</keyword>
<dbReference type="Proteomes" id="UP001144372">
    <property type="component" value="Unassembled WGS sequence"/>
</dbReference>
<keyword evidence="3" id="KW-1185">Reference proteome</keyword>
<evidence type="ECO:0000313" key="3">
    <source>
        <dbReference type="Proteomes" id="UP001144372"/>
    </source>
</evidence>
<feature type="transmembrane region" description="Helical" evidence="1">
    <location>
        <begin position="20"/>
        <end position="38"/>
    </location>
</feature>
<name>A0A9W6D398_9BACT</name>
<sequence>MSQKLRLQDLFEGTRYQKIVLTISVLAFLVLELLIYMASASQAGQKSRVIITDTAGKKVYETAGTALTSYEKLVFENNFGSLANYQVNLETEALPFPFRAWVSAAVGIPVGLILLVSFLVRVYLSLLYGEEKEKPDPSSEGAGDLKKNRFGSVLHSFQSFHGISIFHLGFLVVLGVLLLWMVPNFLGDFAKVTITAIREYKWFFLGSSIFLALIITWIIYLRYKLSKQMLENQLHLEKYRVEQQLLMQRETPPLLPSQMNQMNEIQDPR</sequence>
<feature type="transmembrane region" description="Helical" evidence="1">
    <location>
        <begin position="159"/>
        <end position="182"/>
    </location>
</feature>
<dbReference type="EMBL" id="BSDR01000001">
    <property type="protein sequence ID" value="GLI33788.1"/>
    <property type="molecule type" value="Genomic_DNA"/>
</dbReference>